<comment type="subcellular location">
    <subcellularLocation>
        <location evidence="1">Endomembrane system</location>
        <topology evidence="1">Multi-pass membrane protein</topology>
    </subcellularLocation>
</comment>
<dbReference type="PANTHER" id="PTHR22883:SF306">
    <property type="entry name" value="PROTEIN S-ACYLTRANSFERASE 18"/>
    <property type="match status" value="1"/>
</dbReference>
<dbReference type="PANTHER" id="PTHR22883">
    <property type="entry name" value="ZINC FINGER DHHC DOMAIN CONTAINING PROTEIN"/>
    <property type="match status" value="1"/>
</dbReference>
<dbReference type="InterPro" id="IPR001594">
    <property type="entry name" value="Palmitoyltrfase_DHHC"/>
</dbReference>
<feature type="transmembrane region" description="Helical" evidence="8">
    <location>
        <begin position="85"/>
        <end position="102"/>
    </location>
</feature>
<keyword evidence="4 8" id="KW-0812">Transmembrane</keyword>
<feature type="transmembrane region" description="Helical" evidence="8">
    <location>
        <begin position="198"/>
        <end position="225"/>
    </location>
</feature>
<evidence type="ECO:0000256" key="5">
    <source>
        <dbReference type="ARBA" id="ARBA00022989"/>
    </source>
</evidence>
<evidence type="ECO:0000256" key="8">
    <source>
        <dbReference type="RuleBase" id="RU079119"/>
    </source>
</evidence>
<dbReference type="GO" id="GO:0005794">
    <property type="term" value="C:Golgi apparatus"/>
    <property type="evidence" value="ECO:0007669"/>
    <property type="project" value="TreeGrafter"/>
</dbReference>
<dbReference type="Proteomes" id="UP000325577">
    <property type="component" value="Linkage Group LG0"/>
</dbReference>
<feature type="transmembrane region" description="Helical" evidence="8">
    <location>
        <begin position="43"/>
        <end position="65"/>
    </location>
</feature>
<dbReference type="InterPro" id="IPR039859">
    <property type="entry name" value="PFA4/ZDH16/20/ERF2-like"/>
</dbReference>
<keyword evidence="3 8" id="KW-0808">Transferase</keyword>
<dbReference type="EC" id="2.3.1.225" evidence="8"/>
<evidence type="ECO:0000256" key="9">
    <source>
        <dbReference type="SAM" id="MobiDB-lite"/>
    </source>
</evidence>
<dbReference type="Pfam" id="PF01529">
    <property type="entry name" value="DHHC"/>
    <property type="match status" value="1"/>
</dbReference>
<evidence type="ECO:0000256" key="2">
    <source>
        <dbReference type="ARBA" id="ARBA00008574"/>
    </source>
</evidence>
<keyword evidence="12" id="KW-1185">Reference proteome</keyword>
<keyword evidence="7 8" id="KW-0012">Acyltransferase</keyword>
<accession>A0A5J5C551</accession>
<dbReference type="EMBL" id="CM018031">
    <property type="protein sequence ID" value="KAA8549012.1"/>
    <property type="molecule type" value="Genomic_DNA"/>
</dbReference>
<comment type="catalytic activity">
    <reaction evidence="8">
        <text>L-cysteinyl-[protein] + hexadecanoyl-CoA = S-hexadecanoyl-L-cysteinyl-[protein] + CoA</text>
        <dbReference type="Rhea" id="RHEA:36683"/>
        <dbReference type="Rhea" id="RHEA-COMP:10131"/>
        <dbReference type="Rhea" id="RHEA-COMP:11032"/>
        <dbReference type="ChEBI" id="CHEBI:29950"/>
        <dbReference type="ChEBI" id="CHEBI:57287"/>
        <dbReference type="ChEBI" id="CHEBI:57379"/>
        <dbReference type="ChEBI" id="CHEBI:74151"/>
        <dbReference type="EC" id="2.3.1.225"/>
    </reaction>
</comment>
<protein>
    <recommendedName>
        <fullName evidence="8">S-acyltransferase</fullName>
        <ecNumber evidence="8">2.3.1.225</ecNumber>
    </recommendedName>
    <alternativeName>
        <fullName evidence="8">Palmitoyltransferase</fullName>
    </alternativeName>
</protein>
<dbReference type="GO" id="GO:0005783">
    <property type="term" value="C:endoplasmic reticulum"/>
    <property type="evidence" value="ECO:0007669"/>
    <property type="project" value="TreeGrafter"/>
</dbReference>
<dbReference type="PROSITE" id="PS50216">
    <property type="entry name" value="DHHC"/>
    <property type="match status" value="1"/>
</dbReference>
<comment type="similarity">
    <text evidence="2 8">Belongs to the DHHC palmitoyltransferase family.</text>
</comment>
<organism evidence="11 12">
    <name type="scientific">Nyssa sinensis</name>
    <dbReference type="NCBI Taxonomy" id="561372"/>
    <lineage>
        <taxon>Eukaryota</taxon>
        <taxon>Viridiplantae</taxon>
        <taxon>Streptophyta</taxon>
        <taxon>Embryophyta</taxon>
        <taxon>Tracheophyta</taxon>
        <taxon>Spermatophyta</taxon>
        <taxon>Magnoliopsida</taxon>
        <taxon>eudicotyledons</taxon>
        <taxon>Gunneridae</taxon>
        <taxon>Pentapetalae</taxon>
        <taxon>asterids</taxon>
        <taxon>Cornales</taxon>
        <taxon>Nyssaceae</taxon>
        <taxon>Nyssa</taxon>
    </lineage>
</organism>
<dbReference type="GO" id="GO:0019706">
    <property type="term" value="F:protein-cysteine S-palmitoyltransferase activity"/>
    <property type="evidence" value="ECO:0007669"/>
    <property type="project" value="UniProtKB-EC"/>
</dbReference>
<name>A0A5J5C551_9ASTE</name>
<dbReference type="AlphaFoldDB" id="A0A5J5C551"/>
<gene>
    <name evidence="11" type="ORF">F0562_000696</name>
</gene>
<evidence type="ECO:0000256" key="1">
    <source>
        <dbReference type="ARBA" id="ARBA00004127"/>
    </source>
</evidence>
<dbReference type="OrthoDB" id="9909019at2759"/>
<evidence type="ECO:0000259" key="10">
    <source>
        <dbReference type="Pfam" id="PF01529"/>
    </source>
</evidence>
<feature type="transmembrane region" description="Helical" evidence="8">
    <location>
        <begin position="246"/>
        <end position="271"/>
    </location>
</feature>
<reference evidence="11 12" key="1">
    <citation type="submission" date="2019-09" db="EMBL/GenBank/DDBJ databases">
        <title>A chromosome-level genome assembly of the Chinese tupelo Nyssa sinensis.</title>
        <authorList>
            <person name="Yang X."/>
            <person name="Kang M."/>
            <person name="Yang Y."/>
            <person name="Xiong H."/>
            <person name="Wang M."/>
            <person name="Zhang Z."/>
            <person name="Wang Z."/>
            <person name="Wu H."/>
            <person name="Ma T."/>
            <person name="Liu J."/>
            <person name="Xi Z."/>
        </authorList>
    </citation>
    <scope>NUCLEOTIDE SEQUENCE [LARGE SCALE GENOMIC DNA]</scope>
    <source>
        <strain evidence="11">J267</strain>
        <tissue evidence="11">Leaf</tissue>
    </source>
</reference>
<feature type="region of interest" description="Disordered" evidence="9">
    <location>
        <begin position="447"/>
        <end position="467"/>
    </location>
</feature>
<comment type="domain">
    <text evidence="8">The DHHC domain is required for palmitoyltransferase activity.</text>
</comment>
<evidence type="ECO:0000256" key="4">
    <source>
        <dbReference type="ARBA" id="ARBA00022692"/>
    </source>
</evidence>
<evidence type="ECO:0000256" key="7">
    <source>
        <dbReference type="ARBA" id="ARBA00023315"/>
    </source>
</evidence>
<keyword evidence="6 8" id="KW-0472">Membrane</keyword>
<proteinExistence type="inferred from homology"/>
<keyword evidence="5 8" id="KW-1133">Transmembrane helix</keyword>
<evidence type="ECO:0000256" key="6">
    <source>
        <dbReference type="ARBA" id="ARBA00023136"/>
    </source>
</evidence>
<evidence type="ECO:0000256" key="3">
    <source>
        <dbReference type="ARBA" id="ARBA00022679"/>
    </source>
</evidence>
<sequence length="511" mass="58402">MRRHGWQRPLHPLQIVGMAVYSFLVVAFYCFFGLFLGNRIAEITITAIFSFAALAVILLFIMCTAIDPTDKTSLKKKKRRAESKVIKLNYGFILGQVVIRFLRRLERKILMTCIRRKYLDPWKTSIQMEPLLPFPLVMKDDAIAPDSREDDLSFCSLCDCEVKKYSKHCRTCNRCVEGFDHHCRWLNNCVGKKNYTTFILLLIFVLLMLIIEGGTAIAIFVRCFADKRGMERELEMKLYIEFPRGVLAAISVLLVLMTAYSSAALGQLFFFHVVLIRKGMRTYDYILAMKEENQSMELDPFEDSDFFSDESSDSDSPGKPTFVSRFICREQRNNQIIAYKFQNPPRLSIRIDGEPEPSSLTKKQGFRASIDPWKLINMSREKALMAAEKARERIMKEKPMAERDSLKPLPLETKSGPLMNPDRNMAGIGSSLTPLISRGKLSGSPGWFSSPRRRLSSSPTMFSGSVASPKHNYRSNFDLKLTDVSRELETYISRQVLCSVLKNKGSEASPR</sequence>
<evidence type="ECO:0000313" key="12">
    <source>
        <dbReference type="Proteomes" id="UP000325577"/>
    </source>
</evidence>
<feature type="domain" description="Palmitoyltransferase DHHC" evidence="10">
    <location>
        <begin position="150"/>
        <end position="286"/>
    </location>
</feature>
<dbReference type="GO" id="GO:0006612">
    <property type="term" value="P:protein targeting to membrane"/>
    <property type="evidence" value="ECO:0007669"/>
    <property type="project" value="TreeGrafter"/>
</dbReference>
<evidence type="ECO:0000313" key="11">
    <source>
        <dbReference type="EMBL" id="KAA8549012.1"/>
    </source>
</evidence>
<feature type="transmembrane region" description="Helical" evidence="8">
    <location>
        <begin position="12"/>
        <end position="37"/>
    </location>
</feature>